<feature type="binding site" evidence="15">
    <location>
        <begin position="37"/>
        <end position="44"/>
    </location>
    <ligand>
        <name>ATP</name>
        <dbReference type="ChEBI" id="CHEBI:30616"/>
    </ligand>
</feature>
<comment type="function">
    <text evidence="2 15 16">Catalyzes the synthesis of activated sulfate.</text>
</comment>
<dbReference type="InterPro" id="IPR002891">
    <property type="entry name" value="APS"/>
</dbReference>
<comment type="similarity">
    <text evidence="4 15 16">Belongs to the APS kinase family.</text>
</comment>
<evidence type="ECO:0000259" key="17">
    <source>
        <dbReference type="Pfam" id="PF01583"/>
    </source>
</evidence>
<evidence type="ECO:0000256" key="5">
    <source>
        <dbReference type="ARBA" id="ARBA00012121"/>
    </source>
</evidence>
<dbReference type="HAMAP" id="MF_00065">
    <property type="entry name" value="Adenylyl_sulf_kinase"/>
    <property type="match status" value="1"/>
</dbReference>
<reference evidence="18 19" key="1">
    <citation type="submission" date="2022-02" db="EMBL/GenBank/DDBJ databases">
        <authorList>
            <person name="Zhuang L."/>
        </authorList>
    </citation>
    <scope>NUCLEOTIDE SEQUENCE [LARGE SCALE GENOMIC DNA]</scope>
    <source>
        <strain evidence="18 19">C32</strain>
    </source>
</reference>
<evidence type="ECO:0000256" key="16">
    <source>
        <dbReference type="RuleBase" id="RU004347"/>
    </source>
</evidence>
<reference evidence="19" key="2">
    <citation type="submission" date="2023-07" db="EMBL/GenBank/DDBJ databases">
        <title>Shewanella mangrovi sp. nov., an acetaldehyde- degrading bacterium isolated from mangrove sediment.</title>
        <authorList>
            <person name="Liu Y."/>
        </authorList>
    </citation>
    <scope>NUCLEOTIDE SEQUENCE [LARGE SCALE GENOMIC DNA]</scope>
    <source>
        <strain evidence="19">C32</strain>
    </source>
</reference>
<keyword evidence="7 15" id="KW-0597">Phosphoprotein</keyword>
<evidence type="ECO:0000256" key="9">
    <source>
        <dbReference type="ARBA" id="ARBA00022741"/>
    </source>
</evidence>
<sequence length="202" mass="22447">MSSEKSTNVVWHQHQIAKADRVKQKGIQRPAVLWFTGLSGSGKSTIANAVEQLLFAKGYHSYLLDGDNVRHGLNKDLNFSDADRVENIRRIGEVSKLFVDAGLLVLTAFISPFRQDRQSVRKLHQDHEFIEVFIDTPLAVCEQRDPKGLYAKARAGEIKHFTGIDSAYEAPSAAEIRVDTANSSVTECAEQIVAYLATNGYL</sequence>
<evidence type="ECO:0000256" key="12">
    <source>
        <dbReference type="ARBA" id="ARBA00029724"/>
    </source>
</evidence>
<dbReference type="EC" id="2.7.1.25" evidence="5 15"/>
<dbReference type="CDD" id="cd02027">
    <property type="entry name" value="APSK"/>
    <property type="match status" value="1"/>
</dbReference>
<protein>
    <recommendedName>
        <fullName evidence="6 15">Adenylyl-sulfate kinase</fullName>
        <ecNumber evidence="5 15">2.7.1.25</ecNumber>
    </recommendedName>
    <alternativeName>
        <fullName evidence="13 15">APS kinase</fullName>
    </alternativeName>
    <alternativeName>
        <fullName evidence="14 15">ATP adenosine-5'-phosphosulfate 3'-phosphotransferase</fullName>
    </alternativeName>
    <alternativeName>
        <fullName evidence="12 15">Adenosine-5'-phosphosulfate kinase</fullName>
    </alternativeName>
</protein>
<keyword evidence="8 15" id="KW-0808">Transferase</keyword>
<dbReference type="NCBIfam" id="NF003013">
    <property type="entry name" value="PRK03846.1"/>
    <property type="match status" value="1"/>
</dbReference>
<dbReference type="Pfam" id="PF01583">
    <property type="entry name" value="APS_kinase"/>
    <property type="match status" value="1"/>
</dbReference>
<evidence type="ECO:0000256" key="14">
    <source>
        <dbReference type="ARBA" id="ARBA00031464"/>
    </source>
</evidence>
<dbReference type="InterPro" id="IPR059117">
    <property type="entry name" value="APS_kinase_dom"/>
</dbReference>
<dbReference type="SUPFAM" id="SSF52540">
    <property type="entry name" value="P-loop containing nucleoside triphosphate hydrolases"/>
    <property type="match status" value="1"/>
</dbReference>
<comment type="caution">
    <text evidence="18">The sequence shown here is derived from an EMBL/GenBank/DDBJ whole genome shotgun (WGS) entry which is preliminary data.</text>
</comment>
<evidence type="ECO:0000256" key="4">
    <source>
        <dbReference type="ARBA" id="ARBA00007008"/>
    </source>
</evidence>
<evidence type="ECO:0000256" key="11">
    <source>
        <dbReference type="ARBA" id="ARBA00022840"/>
    </source>
</evidence>
<evidence type="ECO:0000256" key="8">
    <source>
        <dbReference type="ARBA" id="ARBA00022679"/>
    </source>
</evidence>
<evidence type="ECO:0000313" key="19">
    <source>
        <dbReference type="Proteomes" id="UP001201549"/>
    </source>
</evidence>
<dbReference type="RefSeq" id="WP_238895936.1">
    <property type="nucleotide sequence ID" value="NZ_JAKOGG010000004.1"/>
</dbReference>
<keyword evidence="19" id="KW-1185">Reference proteome</keyword>
<keyword evidence="10 15" id="KW-0418">Kinase</keyword>
<dbReference type="PANTHER" id="PTHR11055">
    <property type="entry name" value="BIFUNCTIONAL 3'-PHOSPHOADENOSINE 5'-PHOSPHOSULFATE SYNTHASE"/>
    <property type="match status" value="1"/>
</dbReference>
<feature type="active site" description="Phosphoserine intermediate" evidence="15">
    <location>
        <position position="111"/>
    </location>
</feature>
<evidence type="ECO:0000256" key="13">
    <source>
        <dbReference type="ARBA" id="ARBA00031393"/>
    </source>
</evidence>
<comment type="pathway">
    <text evidence="3 15 16">Sulfur metabolism; hydrogen sulfide biosynthesis; sulfite from sulfate: step 2/3.</text>
</comment>
<dbReference type="Proteomes" id="UP001201549">
    <property type="component" value="Unassembled WGS sequence"/>
</dbReference>
<proteinExistence type="inferred from homology"/>
<name>A0ABT2FKP1_9GAMM</name>
<keyword evidence="11 15" id="KW-0067">ATP-binding</keyword>
<evidence type="ECO:0000256" key="10">
    <source>
        <dbReference type="ARBA" id="ARBA00022777"/>
    </source>
</evidence>
<evidence type="ECO:0000313" key="18">
    <source>
        <dbReference type="EMBL" id="MCS4556547.1"/>
    </source>
</evidence>
<keyword evidence="9 15" id="KW-0547">Nucleotide-binding</keyword>
<evidence type="ECO:0000256" key="15">
    <source>
        <dbReference type="HAMAP-Rule" id="MF_00065"/>
    </source>
</evidence>
<organism evidence="18 19">
    <name type="scientific">Shewanella electrica</name>
    <dbReference type="NCBI Taxonomy" id="515560"/>
    <lineage>
        <taxon>Bacteria</taxon>
        <taxon>Pseudomonadati</taxon>
        <taxon>Pseudomonadota</taxon>
        <taxon>Gammaproteobacteria</taxon>
        <taxon>Alteromonadales</taxon>
        <taxon>Shewanellaceae</taxon>
        <taxon>Shewanella</taxon>
    </lineage>
</organism>
<dbReference type="Gene3D" id="3.40.50.300">
    <property type="entry name" value="P-loop containing nucleotide triphosphate hydrolases"/>
    <property type="match status" value="1"/>
</dbReference>
<accession>A0ABT2FKP1</accession>
<gene>
    <name evidence="15 18" type="primary">cysC</name>
    <name evidence="18" type="ORF">L9G74_08860</name>
</gene>
<feature type="domain" description="APS kinase" evidence="17">
    <location>
        <begin position="30"/>
        <end position="179"/>
    </location>
</feature>
<evidence type="ECO:0000256" key="7">
    <source>
        <dbReference type="ARBA" id="ARBA00022553"/>
    </source>
</evidence>
<dbReference type="NCBIfam" id="TIGR00455">
    <property type="entry name" value="apsK"/>
    <property type="match status" value="1"/>
</dbReference>
<dbReference type="InterPro" id="IPR027417">
    <property type="entry name" value="P-loop_NTPase"/>
</dbReference>
<comment type="catalytic activity">
    <reaction evidence="1 15 16">
        <text>adenosine 5'-phosphosulfate + ATP = 3'-phosphoadenylyl sulfate + ADP + H(+)</text>
        <dbReference type="Rhea" id="RHEA:24152"/>
        <dbReference type="ChEBI" id="CHEBI:15378"/>
        <dbReference type="ChEBI" id="CHEBI:30616"/>
        <dbReference type="ChEBI" id="CHEBI:58243"/>
        <dbReference type="ChEBI" id="CHEBI:58339"/>
        <dbReference type="ChEBI" id="CHEBI:456216"/>
        <dbReference type="EC" id="2.7.1.25"/>
    </reaction>
</comment>
<dbReference type="GO" id="GO:0004020">
    <property type="term" value="F:adenylylsulfate kinase activity"/>
    <property type="evidence" value="ECO:0007669"/>
    <property type="project" value="UniProtKB-EC"/>
</dbReference>
<evidence type="ECO:0000256" key="6">
    <source>
        <dbReference type="ARBA" id="ARBA00018163"/>
    </source>
</evidence>
<evidence type="ECO:0000256" key="2">
    <source>
        <dbReference type="ARBA" id="ARBA00002632"/>
    </source>
</evidence>
<dbReference type="PANTHER" id="PTHR11055:SF63">
    <property type="entry name" value="ADENYLYL-SULFATE KINASE 1, CHLOROPLASTIC"/>
    <property type="match status" value="1"/>
</dbReference>
<evidence type="ECO:0000256" key="1">
    <source>
        <dbReference type="ARBA" id="ARBA00001823"/>
    </source>
</evidence>
<dbReference type="EMBL" id="JAKOGG010000004">
    <property type="protein sequence ID" value="MCS4556547.1"/>
    <property type="molecule type" value="Genomic_DNA"/>
</dbReference>
<evidence type="ECO:0000256" key="3">
    <source>
        <dbReference type="ARBA" id="ARBA00004806"/>
    </source>
</evidence>